<organism evidence="2 3">
    <name type="scientific">Hydnum rufescens UP504</name>
    <dbReference type="NCBI Taxonomy" id="1448309"/>
    <lineage>
        <taxon>Eukaryota</taxon>
        <taxon>Fungi</taxon>
        <taxon>Dikarya</taxon>
        <taxon>Basidiomycota</taxon>
        <taxon>Agaricomycotina</taxon>
        <taxon>Agaricomycetes</taxon>
        <taxon>Cantharellales</taxon>
        <taxon>Hydnaceae</taxon>
        <taxon>Hydnum</taxon>
    </lineage>
</organism>
<feature type="compositionally biased region" description="Basic residues" evidence="1">
    <location>
        <begin position="80"/>
        <end position="90"/>
    </location>
</feature>
<reference evidence="2" key="1">
    <citation type="journal article" date="2020" name="Nat. Commun.">
        <title>Large-scale genome sequencing of mycorrhizal fungi provides insights into the early evolution of symbiotic traits.</title>
        <authorList>
            <person name="Miyauchi S."/>
            <person name="Kiss E."/>
            <person name="Kuo A."/>
            <person name="Drula E."/>
            <person name="Kohler A."/>
            <person name="Sanchez-Garcia M."/>
            <person name="Morin E."/>
            <person name="Andreopoulos B."/>
            <person name="Barry K.W."/>
            <person name="Bonito G."/>
            <person name="Buee M."/>
            <person name="Carver A."/>
            <person name="Chen C."/>
            <person name="Cichocki N."/>
            <person name="Clum A."/>
            <person name="Culley D."/>
            <person name="Crous P.W."/>
            <person name="Fauchery L."/>
            <person name="Girlanda M."/>
            <person name="Hayes R.D."/>
            <person name="Keri Z."/>
            <person name="LaButti K."/>
            <person name="Lipzen A."/>
            <person name="Lombard V."/>
            <person name="Magnuson J."/>
            <person name="Maillard F."/>
            <person name="Murat C."/>
            <person name="Nolan M."/>
            <person name="Ohm R.A."/>
            <person name="Pangilinan J."/>
            <person name="Pereira M.F."/>
            <person name="Perotto S."/>
            <person name="Peter M."/>
            <person name="Pfister S."/>
            <person name="Riley R."/>
            <person name="Sitrit Y."/>
            <person name="Stielow J.B."/>
            <person name="Szollosi G."/>
            <person name="Zifcakova L."/>
            <person name="Stursova M."/>
            <person name="Spatafora J.W."/>
            <person name="Tedersoo L."/>
            <person name="Vaario L.M."/>
            <person name="Yamada A."/>
            <person name="Yan M."/>
            <person name="Wang P."/>
            <person name="Xu J."/>
            <person name="Bruns T."/>
            <person name="Baldrian P."/>
            <person name="Vilgalys R."/>
            <person name="Dunand C."/>
            <person name="Henrissat B."/>
            <person name="Grigoriev I.V."/>
            <person name="Hibbett D."/>
            <person name="Nagy L.G."/>
            <person name="Martin F.M."/>
        </authorList>
    </citation>
    <scope>NUCLEOTIDE SEQUENCE</scope>
    <source>
        <strain evidence="2">UP504</strain>
    </source>
</reference>
<evidence type="ECO:0000313" key="2">
    <source>
        <dbReference type="EMBL" id="KAF9506775.1"/>
    </source>
</evidence>
<evidence type="ECO:0000256" key="1">
    <source>
        <dbReference type="SAM" id="MobiDB-lite"/>
    </source>
</evidence>
<dbReference type="AlphaFoldDB" id="A0A9P6AK44"/>
<dbReference type="Proteomes" id="UP000886523">
    <property type="component" value="Unassembled WGS sequence"/>
</dbReference>
<comment type="caution">
    <text evidence="2">The sequence shown here is derived from an EMBL/GenBank/DDBJ whole genome shotgun (WGS) entry which is preliminary data.</text>
</comment>
<accession>A0A9P6AK44</accession>
<name>A0A9P6AK44_9AGAM</name>
<protein>
    <submittedName>
        <fullName evidence="2">Uncharacterized protein</fullName>
    </submittedName>
</protein>
<dbReference type="EMBL" id="MU129100">
    <property type="protein sequence ID" value="KAF9506775.1"/>
    <property type="molecule type" value="Genomic_DNA"/>
</dbReference>
<sequence length="270" mass="29707">MICVIGVFVWKYHFFMYGIRPPWHTMSPNQYIMGDDATLEGLFLKKSAWTGHLDGLVTQRLHRSESAAAPASYNSPTPRNQRRSQHHPSLRGRVGAGFWDGSTEDKVDESWSMTYRYAGVASVAGTIPAAGCALERGMTERPGTCVDPPGTPRRIAEVGPGKRGQEEAGCSSPSDCVAESGKKHLGIAYKSGAREAADWHMRSLAYWPASRLLPEQTAWLPLHSIPHAHLVLSRDARQFSPLRNAHRSMTPPRRPSQLAAFAAVRGRAVP</sequence>
<gene>
    <name evidence="2" type="ORF">BS47DRAFT_1399225</name>
</gene>
<evidence type="ECO:0000313" key="3">
    <source>
        <dbReference type="Proteomes" id="UP000886523"/>
    </source>
</evidence>
<proteinExistence type="predicted"/>
<keyword evidence="3" id="KW-1185">Reference proteome</keyword>
<feature type="region of interest" description="Disordered" evidence="1">
    <location>
        <begin position="67"/>
        <end position="97"/>
    </location>
</feature>